<keyword evidence="1" id="KW-0472">Membrane</keyword>
<dbReference type="AlphaFoldDB" id="A0A915YGS7"/>
<evidence type="ECO:0000256" key="1">
    <source>
        <dbReference type="SAM" id="Phobius"/>
    </source>
</evidence>
<proteinExistence type="predicted"/>
<dbReference type="RefSeq" id="WP_264788039.1">
    <property type="nucleotide sequence ID" value="NZ_AP026867.1"/>
</dbReference>
<feature type="transmembrane region" description="Helical" evidence="1">
    <location>
        <begin position="48"/>
        <end position="66"/>
    </location>
</feature>
<accession>A0A915YGS7</accession>
<keyword evidence="3" id="KW-1185">Reference proteome</keyword>
<name>A0A915YGS7_9BACT</name>
<evidence type="ECO:0000313" key="3">
    <source>
        <dbReference type="Proteomes" id="UP001060919"/>
    </source>
</evidence>
<reference evidence="2" key="1">
    <citation type="submission" date="2022-09" db="EMBL/GenBank/DDBJ databases">
        <title>Aureispira anguillicida sp. nov., isolated from Leptocephalus of Japanese eel Anguilla japonica.</title>
        <authorList>
            <person name="Yuasa K."/>
            <person name="Mekata T."/>
            <person name="Ikunari K."/>
        </authorList>
    </citation>
    <scope>NUCLEOTIDE SEQUENCE</scope>
    <source>
        <strain evidence="2">EL160426</strain>
    </source>
</reference>
<evidence type="ECO:0000313" key="2">
    <source>
        <dbReference type="EMBL" id="BDS12678.1"/>
    </source>
</evidence>
<feature type="transmembrane region" description="Helical" evidence="1">
    <location>
        <begin position="78"/>
        <end position="98"/>
    </location>
</feature>
<protein>
    <submittedName>
        <fullName evidence="2">Uncharacterized protein</fullName>
    </submittedName>
</protein>
<organism evidence="2 3">
    <name type="scientific">Aureispira anguillae</name>
    <dbReference type="NCBI Taxonomy" id="2864201"/>
    <lineage>
        <taxon>Bacteria</taxon>
        <taxon>Pseudomonadati</taxon>
        <taxon>Bacteroidota</taxon>
        <taxon>Saprospiria</taxon>
        <taxon>Saprospirales</taxon>
        <taxon>Saprospiraceae</taxon>
        <taxon>Aureispira</taxon>
    </lineage>
</organism>
<keyword evidence="1" id="KW-0812">Transmembrane</keyword>
<dbReference type="Proteomes" id="UP001060919">
    <property type="component" value="Chromosome"/>
</dbReference>
<gene>
    <name evidence="2" type="ORF">AsAng_0034020</name>
</gene>
<dbReference type="EMBL" id="AP026867">
    <property type="protein sequence ID" value="BDS12678.1"/>
    <property type="molecule type" value="Genomic_DNA"/>
</dbReference>
<dbReference type="KEGG" id="aup:AsAng_0034020"/>
<feature type="transmembrane region" description="Helical" evidence="1">
    <location>
        <begin position="7"/>
        <end position="28"/>
    </location>
</feature>
<sequence>MKHKNTYWIIGGLLNLFTAMIHLMGGQLTLIDPLLKSGLEAQVKTELLGVWHTVTVILFLSTYVLIKNGIGRSNPAQITAINNWGWIYLLSGLAFIGVSLLHWVFAPQWVLLIPIGIFCLLGVREH</sequence>
<keyword evidence="1" id="KW-1133">Transmembrane helix</keyword>